<dbReference type="InterPro" id="IPR029071">
    <property type="entry name" value="Ubiquitin-like_domsf"/>
</dbReference>
<feature type="domain" description="UBA" evidence="2">
    <location>
        <begin position="427"/>
        <end position="467"/>
    </location>
</feature>
<dbReference type="OrthoDB" id="434245at2759"/>
<accession>A0A9N9RU77</accession>
<evidence type="ECO:0000259" key="2">
    <source>
        <dbReference type="PROSITE" id="PS50030"/>
    </source>
</evidence>
<gene>
    <name evidence="4" type="ORF">CHIRRI_LOCUS6231</name>
</gene>
<reference evidence="4" key="1">
    <citation type="submission" date="2022-01" db="EMBL/GenBank/DDBJ databases">
        <authorList>
            <person name="King R."/>
        </authorList>
    </citation>
    <scope>NUCLEOTIDE SEQUENCE</scope>
</reference>
<dbReference type="PROSITE" id="PS50053">
    <property type="entry name" value="UBIQUITIN_2"/>
    <property type="match status" value="1"/>
</dbReference>
<keyword evidence="5" id="KW-1185">Reference proteome</keyword>
<evidence type="ECO:0000313" key="4">
    <source>
        <dbReference type="EMBL" id="CAG9803330.1"/>
    </source>
</evidence>
<dbReference type="Gene3D" id="1.10.8.10">
    <property type="entry name" value="DNA helicase RuvA subunit, C-terminal domain"/>
    <property type="match status" value="3"/>
</dbReference>
<dbReference type="PROSITE" id="PS50030">
    <property type="entry name" value="UBA"/>
    <property type="match status" value="3"/>
</dbReference>
<evidence type="ECO:0000256" key="1">
    <source>
        <dbReference type="SAM" id="Coils"/>
    </source>
</evidence>
<feature type="coiled-coil region" evidence="1">
    <location>
        <begin position="447"/>
        <end position="474"/>
    </location>
</feature>
<protein>
    <submittedName>
        <fullName evidence="4">Uncharacterized protein</fullName>
    </submittedName>
</protein>
<dbReference type="Gene3D" id="3.10.20.90">
    <property type="entry name" value="Phosphatidylinositol 3-kinase Catalytic Subunit, Chain A, domain 1"/>
    <property type="match status" value="1"/>
</dbReference>
<feature type="domain" description="Ubiquitin-like" evidence="3">
    <location>
        <begin position="87"/>
        <end position="160"/>
    </location>
</feature>
<dbReference type="InterPro" id="IPR015940">
    <property type="entry name" value="UBA"/>
</dbReference>
<dbReference type="AlphaFoldDB" id="A0A9N9RU77"/>
<keyword evidence="1" id="KW-0175">Coiled coil</keyword>
<evidence type="ECO:0000259" key="3">
    <source>
        <dbReference type="PROSITE" id="PS50053"/>
    </source>
</evidence>
<dbReference type="InterPro" id="IPR041207">
    <property type="entry name" value="NUB1_ubiquitin-like_dom"/>
</dbReference>
<dbReference type="EMBL" id="OU895878">
    <property type="protein sequence ID" value="CAG9803330.1"/>
    <property type="molecule type" value="Genomic_DNA"/>
</dbReference>
<feature type="domain" description="UBA" evidence="2">
    <location>
        <begin position="359"/>
        <end position="400"/>
    </location>
</feature>
<organism evidence="4 5">
    <name type="scientific">Chironomus riparius</name>
    <dbReference type="NCBI Taxonomy" id="315576"/>
    <lineage>
        <taxon>Eukaryota</taxon>
        <taxon>Metazoa</taxon>
        <taxon>Ecdysozoa</taxon>
        <taxon>Arthropoda</taxon>
        <taxon>Hexapoda</taxon>
        <taxon>Insecta</taxon>
        <taxon>Pterygota</taxon>
        <taxon>Neoptera</taxon>
        <taxon>Endopterygota</taxon>
        <taxon>Diptera</taxon>
        <taxon>Nematocera</taxon>
        <taxon>Chironomoidea</taxon>
        <taxon>Chironomidae</taxon>
        <taxon>Chironominae</taxon>
        <taxon>Chironomus</taxon>
    </lineage>
</organism>
<evidence type="ECO:0000313" key="5">
    <source>
        <dbReference type="Proteomes" id="UP001153620"/>
    </source>
</evidence>
<reference evidence="4" key="2">
    <citation type="submission" date="2022-10" db="EMBL/GenBank/DDBJ databases">
        <authorList>
            <consortium name="ENA_rothamsted_submissions"/>
            <consortium name="culmorum"/>
            <person name="King R."/>
        </authorList>
    </citation>
    <scope>NUCLEOTIDE SEQUENCE</scope>
</reference>
<dbReference type="PANTHER" id="PTHR12948:SF3">
    <property type="entry name" value="NEDD8 ULTIMATE BUSTER 1"/>
    <property type="match status" value="1"/>
</dbReference>
<dbReference type="SUPFAM" id="SSF54236">
    <property type="entry name" value="Ubiquitin-like"/>
    <property type="match status" value="1"/>
</dbReference>
<dbReference type="CDD" id="cd14291">
    <property type="entry name" value="UBA1_NUB1_like"/>
    <property type="match status" value="1"/>
</dbReference>
<dbReference type="PANTHER" id="PTHR12948">
    <property type="entry name" value="NEDD8 ULTIMATE BUSTER-1 BS4 PROTEIN"/>
    <property type="match status" value="1"/>
</dbReference>
<sequence length="612" mass="69970">MSELTFESILIQVRDALQRNGIKLWEVPYYLNTSSNDTEMMNLASNFSDTLNIKYDYCLAALNELQDHALDKLKSNEELRKEGVATLKVRVPCNRSAGGTKLLSLKVKLSDMTESLLTLVSEELNIPSNRIKLISGGRVLIHQKTLTEQNVKNFQQIMALEMKIDQDEAKAETEIYDRVLKIRKDAEVLIKNSKNDYFKLENQNGEAIHLPEVERTALMMGLLFYEKGRVQLKKENYNEALILFLEADNEIKNCNASILKSIDNVALLNLDIVWCYLQLKSIMQLPDAERRLEVCEDSFKRTYGQNFERVKSIKNSDMSERCLIVRLKLLKAVLNFHQNRRSEASVFLSMAEQEILELKIDDEKVLMLVEMGYSRSEAIVGLRNTCNLSIDAAINSILDKRQKIEKARSTGKKERYLGKCLQSLGFDVNPKDVTKLTDMGFSRESAAMALQKSNNDITEAINLLQNEGDQLKKEMLQFIKPDHELIEKLKAFGFDETLATNILRLNINNFDAALDTLLQMQKDGDFKIPSELANFINTSFNVGASTSIGTNENTSNNKKMKLDNNLSTEDEMAIFDDLRNDLDHLDEDDEYLTFTLKKEQELLNQYKRALGL</sequence>
<dbReference type="Pfam" id="PF22562">
    <property type="entry name" value="UBA_7"/>
    <property type="match status" value="1"/>
</dbReference>
<dbReference type="GO" id="GO:2000058">
    <property type="term" value="P:regulation of ubiquitin-dependent protein catabolic process"/>
    <property type="evidence" value="ECO:0007669"/>
    <property type="project" value="TreeGrafter"/>
</dbReference>
<dbReference type="InterPro" id="IPR009060">
    <property type="entry name" value="UBA-like_sf"/>
</dbReference>
<dbReference type="CDD" id="cd17062">
    <property type="entry name" value="Ubl_NUB1"/>
    <property type="match status" value="1"/>
</dbReference>
<dbReference type="SMART" id="SM00165">
    <property type="entry name" value="UBA"/>
    <property type="match status" value="3"/>
</dbReference>
<dbReference type="InterPro" id="IPR039749">
    <property type="entry name" value="NUB1"/>
</dbReference>
<dbReference type="Pfam" id="PF00627">
    <property type="entry name" value="UBA"/>
    <property type="match status" value="1"/>
</dbReference>
<dbReference type="InterPro" id="IPR000626">
    <property type="entry name" value="Ubiquitin-like_dom"/>
</dbReference>
<dbReference type="SUPFAM" id="SSF46934">
    <property type="entry name" value="UBA-like"/>
    <property type="match status" value="3"/>
</dbReference>
<dbReference type="Pfam" id="PF18037">
    <property type="entry name" value="Ubiquitin_5"/>
    <property type="match status" value="1"/>
</dbReference>
<name>A0A9N9RU77_9DIPT</name>
<feature type="domain" description="UBA" evidence="2">
    <location>
        <begin position="480"/>
        <end position="520"/>
    </location>
</feature>
<dbReference type="Proteomes" id="UP001153620">
    <property type="component" value="Chromosome 2"/>
</dbReference>
<proteinExistence type="predicted"/>